<feature type="transmembrane region" description="Helical" evidence="6">
    <location>
        <begin position="594"/>
        <end position="611"/>
    </location>
</feature>
<evidence type="ECO:0000256" key="6">
    <source>
        <dbReference type="SAM" id="Phobius"/>
    </source>
</evidence>
<evidence type="ECO:0000313" key="8">
    <source>
        <dbReference type="Proteomes" id="UP000515121"/>
    </source>
</evidence>
<organism evidence="8 9">
    <name type="scientific">Durio zibethinus</name>
    <name type="common">Durian</name>
    <dbReference type="NCBI Taxonomy" id="66656"/>
    <lineage>
        <taxon>Eukaryota</taxon>
        <taxon>Viridiplantae</taxon>
        <taxon>Streptophyta</taxon>
        <taxon>Embryophyta</taxon>
        <taxon>Tracheophyta</taxon>
        <taxon>Spermatophyta</taxon>
        <taxon>Magnoliopsida</taxon>
        <taxon>eudicotyledons</taxon>
        <taxon>Gunneridae</taxon>
        <taxon>Pentapetalae</taxon>
        <taxon>rosids</taxon>
        <taxon>malvids</taxon>
        <taxon>Malvales</taxon>
        <taxon>Malvaceae</taxon>
        <taxon>Helicteroideae</taxon>
        <taxon>Durio</taxon>
    </lineage>
</organism>
<dbReference type="InterPro" id="IPR007632">
    <property type="entry name" value="Anoctamin"/>
</dbReference>
<dbReference type="Proteomes" id="UP000515121">
    <property type="component" value="Unplaced"/>
</dbReference>
<feature type="transmembrane region" description="Helical" evidence="6">
    <location>
        <begin position="230"/>
        <end position="252"/>
    </location>
</feature>
<keyword evidence="4 6" id="KW-0472">Membrane</keyword>
<dbReference type="Pfam" id="PF04547">
    <property type="entry name" value="Anoctamin"/>
    <property type="match status" value="1"/>
</dbReference>
<dbReference type="OrthoDB" id="296386at2759"/>
<evidence type="ECO:0000256" key="4">
    <source>
        <dbReference type="ARBA" id="ARBA00023136"/>
    </source>
</evidence>
<accession>A0A6P5WGJ2</accession>
<evidence type="ECO:0000313" key="9">
    <source>
        <dbReference type="RefSeq" id="XP_022715088.1"/>
    </source>
</evidence>
<keyword evidence="8" id="KW-1185">Reference proteome</keyword>
<evidence type="ECO:0000256" key="1">
    <source>
        <dbReference type="ARBA" id="ARBA00004141"/>
    </source>
</evidence>
<feature type="compositionally biased region" description="Basic and acidic residues" evidence="5">
    <location>
        <begin position="659"/>
        <end position="668"/>
    </location>
</feature>
<gene>
    <name evidence="9" type="primary">LOC111274597</name>
</gene>
<feature type="transmembrane region" description="Helical" evidence="6">
    <location>
        <begin position="322"/>
        <end position="341"/>
    </location>
</feature>
<evidence type="ECO:0000256" key="2">
    <source>
        <dbReference type="ARBA" id="ARBA00022692"/>
    </source>
</evidence>
<feature type="transmembrane region" description="Helical" evidence="6">
    <location>
        <begin position="197"/>
        <end position="224"/>
    </location>
</feature>
<reference evidence="9" key="1">
    <citation type="submission" date="2025-08" db="UniProtKB">
        <authorList>
            <consortium name="RefSeq"/>
        </authorList>
    </citation>
    <scope>IDENTIFICATION</scope>
    <source>
        <tissue evidence="9">Fruit stalk</tissue>
    </source>
</reference>
<dbReference type="RefSeq" id="XP_022715088.1">
    <property type="nucleotide sequence ID" value="XM_022859353.1"/>
</dbReference>
<feature type="transmembrane region" description="Helical" evidence="6">
    <location>
        <begin position="353"/>
        <end position="371"/>
    </location>
</feature>
<dbReference type="KEGG" id="dzi:111274597"/>
<evidence type="ECO:0000256" key="5">
    <source>
        <dbReference type="SAM" id="MobiDB-lite"/>
    </source>
</evidence>
<dbReference type="GO" id="GO:0005254">
    <property type="term" value="F:chloride channel activity"/>
    <property type="evidence" value="ECO:0007669"/>
    <property type="project" value="TreeGrafter"/>
</dbReference>
<feature type="region of interest" description="Disordered" evidence="5">
    <location>
        <begin position="648"/>
        <end position="668"/>
    </location>
</feature>
<dbReference type="GeneID" id="111274597"/>
<protein>
    <submittedName>
        <fullName evidence="9">Anoctamin-like protein At1g73020</fullName>
    </submittedName>
</protein>
<feature type="transmembrane region" description="Helical" evidence="6">
    <location>
        <begin position="505"/>
        <end position="531"/>
    </location>
</feature>
<keyword evidence="3 6" id="KW-1133">Transmembrane helix</keyword>
<evidence type="ECO:0000259" key="7">
    <source>
        <dbReference type="Pfam" id="PF04547"/>
    </source>
</evidence>
<evidence type="ECO:0000256" key="3">
    <source>
        <dbReference type="ARBA" id="ARBA00022989"/>
    </source>
</evidence>
<feature type="domain" description="Anoctamin transmembrane" evidence="7">
    <location>
        <begin position="189"/>
        <end position="628"/>
    </location>
</feature>
<proteinExistence type="predicted"/>
<dbReference type="AlphaFoldDB" id="A0A6P5WGJ2"/>
<dbReference type="PANTHER" id="PTHR12308">
    <property type="entry name" value="ANOCTAMIN"/>
    <property type="match status" value="1"/>
</dbReference>
<dbReference type="GO" id="GO:0016020">
    <property type="term" value="C:membrane"/>
    <property type="evidence" value="ECO:0007669"/>
    <property type="project" value="UniProtKB-SubCell"/>
</dbReference>
<sequence>MNGVGEDQIVYEIAVVVPKRNLKEENKGYDCVEVLVNELMDVGLLVERVHGLSDEFIKLAAPLETLGKAAAKLQMKKPTHIGIDLQFEWEEVEAFVRQADGSLFSWCERFQCYRHLIYETVNKNNSDVTLKFDGKEIQWEAGESLLLRLELEGIVKQVFPLHDETKRKKLLRSWALNCWDFTSQPLDEIYAYFGTKIAVYFAFLGMYTRWMLFPAAFGLILQLIDFGSLQLLVLPAFFISIVLWAVLFFQFWKRKNSALSARWHLNFSVSTSQGYKSLGREWSSIQSPMELIKNLEIDKTKEKEAFQRYEWFGYLKRFRNDAFVILSIICLQLPFELAYAHLYEVIKSDIVKFGLTAVYLLVIQYFTKIGGKISIRLIKYENNDNTEYRADSLVYKVFGLYFMQSYIGVFYHALLHRNFMTLRQVLIQRLILSEVLENLLENSLPYLKYSYKKYRAVRNKKNREKGSTGKIQFTSRVEKEYLKPKYSASICEELEDGLFDDFLELALQFGMIMMFACAFPLAFTFSALNNIAEIKTDALKLLAMLKRPVPRAAATIGAWLNIFQFLILMSICTNSALLVWLYDQEGKWKIEPGLAAILVMEHVLLLIKFWFSRFVPEEPAWVRVNRMKNATQAHDMCSKQLLRSISGGERASGGLIPRKTADGTNKTE</sequence>
<name>A0A6P5WGJ2_DURZI</name>
<comment type="subcellular location">
    <subcellularLocation>
        <location evidence="1">Membrane</location>
        <topology evidence="1">Multi-pass membrane protein</topology>
    </subcellularLocation>
</comment>
<feature type="transmembrane region" description="Helical" evidence="6">
    <location>
        <begin position="392"/>
        <end position="414"/>
    </location>
</feature>
<dbReference type="InterPro" id="IPR049452">
    <property type="entry name" value="Anoctamin_TM"/>
</dbReference>
<keyword evidence="2 6" id="KW-0812">Transmembrane</keyword>
<dbReference type="PANTHER" id="PTHR12308:SF73">
    <property type="entry name" value="ANOCTAMIN"/>
    <property type="match status" value="1"/>
</dbReference>
<feature type="transmembrane region" description="Helical" evidence="6">
    <location>
        <begin position="552"/>
        <end position="582"/>
    </location>
</feature>